<feature type="transmembrane region" description="Helical" evidence="14">
    <location>
        <begin position="18"/>
        <end position="38"/>
    </location>
</feature>
<dbReference type="EMBL" id="JAYRBN010000109">
    <property type="protein sequence ID" value="KAL2726098.1"/>
    <property type="molecule type" value="Genomic_DNA"/>
</dbReference>
<keyword evidence="7" id="KW-0067">ATP-binding</keyword>
<keyword evidence="5" id="KW-0547">Nucleotide-binding</keyword>
<reference evidence="16 17" key="1">
    <citation type="journal article" date="2024" name="Ann. Entomol. Soc. Am.">
        <title>Genomic analyses of the southern and eastern yellowjacket wasps (Hymenoptera: Vespidae) reveal evolutionary signatures of social life.</title>
        <authorList>
            <person name="Catto M.A."/>
            <person name="Caine P.B."/>
            <person name="Orr S.E."/>
            <person name="Hunt B.G."/>
            <person name="Goodisman M.A.D."/>
        </authorList>
    </citation>
    <scope>NUCLEOTIDE SEQUENCE [LARGE SCALE GENOMIC DNA]</scope>
    <source>
        <strain evidence="16">232</strain>
        <tissue evidence="16">Head and thorax</tissue>
    </source>
</reference>
<dbReference type="Pfam" id="PF12999">
    <property type="entry name" value="PRKCSH-like"/>
    <property type="match status" value="1"/>
</dbReference>
<dbReference type="PANTHER" id="PTHR13622">
    <property type="entry name" value="THIAMIN PYROPHOSPHOKINASE"/>
    <property type="match status" value="1"/>
</dbReference>
<dbReference type="SMART" id="SM00983">
    <property type="entry name" value="TPK_B1_binding"/>
    <property type="match status" value="1"/>
</dbReference>
<dbReference type="SUPFAM" id="SSF63862">
    <property type="entry name" value="Thiamin pyrophosphokinase, substrate-binding domain"/>
    <property type="match status" value="1"/>
</dbReference>
<keyword evidence="14" id="KW-0812">Transmembrane</keyword>
<evidence type="ECO:0000313" key="17">
    <source>
        <dbReference type="Proteomes" id="UP001607303"/>
    </source>
</evidence>
<evidence type="ECO:0000256" key="13">
    <source>
        <dbReference type="SAM" id="MobiDB-lite"/>
    </source>
</evidence>
<dbReference type="FunFam" id="3.40.50.10240:FF:000006">
    <property type="entry name" value="Thiamin pyrophosphokinase 1"/>
    <property type="match status" value="1"/>
</dbReference>
<dbReference type="InterPro" id="IPR036371">
    <property type="entry name" value="TPK_B1-bd_sf"/>
</dbReference>
<evidence type="ECO:0000256" key="10">
    <source>
        <dbReference type="ARBA" id="ARBA00055888"/>
    </source>
</evidence>
<keyword evidence="8" id="KW-1015">Disulfide bond</keyword>
<evidence type="ECO:0000256" key="7">
    <source>
        <dbReference type="ARBA" id="ARBA00022840"/>
    </source>
</evidence>
<organism evidence="16 17">
    <name type="scientific">Vespula maculifrons</name>
    <name type="common">Eastern yellow jacket</name>
    <name type="synonym">Wasp</name>
    <dbReference type="NCBI Taxonomy" id="7453"/>
    <lineage>
        <taxon>Eukaryota</taxon>
        <taxon>Metazoa</taxon>
        <taxon>Ecdysozoa</taxon>
        <taxon>Arthropoda</taxon>
        <taxon>Hexapoda</taxon>
        <taxon>Insecta</taxon>
        <taxon>Pterygota</taxon>
        <taxon>Neoptera</taxon>
        <taxon>Endopterygota</taxon>
        <taxon>Hymenoptera</taxon>
        <taxon>Apocrita</taxon>
        <taxon>Aculeata</taxon>
        <taxon>Vespoidea</taxon>
        <taxon>Vespidae</taxon>
        <taxon>Vespinae</taxon>
        <taxon>Vespula</taxon>
    </lineage>
</organism>
<dbReference type="Gene3D" id="2.60.120.320">
    <property type="entry name" value="Thiamin pyrophosphokinase, thiamin-binding domain"/>
    <property type="match status" value="1"/>
</dbReference>
<dbReference type="InterPro" id="IPR028146">
    <property type="entry name" value="PRKCSH_N"/>
</dbReference>
<dbReference type="GO" id="GO:0016301">
    <property type="term" value="F:kinase activity"/>
    <property type="evidence" value="ECO:0007669"/>
    <property type="project" value="UniProtKB-KW"/>
</dbReference>
<feature type="domain" description="Thiamin pyrophosphokinase thiamin-binding" evidence="15">
    <location>
        <begin position="474"/>
        <end position="543"/>
    </location>
</feature>
<comment type="similarity">
    <text evidence="2">Belongs to the thiamine pyrophosphokinase family.</text>
</comment>
<evidence type="ECO:0000256" key="8">
    <source>
        <dbReference type="ARBA" id="ARBA00023157"/>
    </source>
</evidence>
<dbReference type="Gene3D" id="3.40.50.10240">
    <property type="entry name" value="Thiamin pyrophosphokinase, catalytic domain"/>
    <property type="match status" value="1"/>
</dbReference>
<dbReference type="Proteomes" id="UP001607303">
    <property type="component" value="Unassembled WGS sequence"/>
</dbReference>
<evidence type="ECO:0000256" key="4">
    <source>
        <dbReference type="ARBA" id="ARBA00022679"/>
    </source>
</evidence>
<dbReference type="InterPro" id="IPR036759">
    <property type="entry name" value="TPK_catalytic_sf"/>
</dbReference>
<dbReference type="PANTHER" id="PTHR13622:SF8">
    <property type="entry name" value="THIAMIN PYROPHOSPHOKINASE 1"/>
    <property type="match status" value="1"/>
</dbReference>
<dbReference type="Pfam" id="PF04263">
    <property type="entry name" value="TPK_catalytic"/>
    <property type="match status" value="1"/>
</dbReference>
<dbReference type="CDD" id="cd07995">
    <property type="entry name" value="TPK"/>
    <property type="match status" value="1"/>
</dbReference>
<keyword evidence="4" id="KW-0808">Transferase</keyword>
<dbReference type="InterPro" id="IPR007371">
    <property type="entry name" value="TPK_catalytic"/>
</dbReference>
<dbReference type="AlphaFoldDB" id="A0ABD2AZQ1"/>
<evidence type="ECO:0000256" key="2">
    <source>
        <dbReference type="ARBA" id="ARBA00006785"/>
    </source>
</evidence>
<gene>
    <name evidence="16" type="ORF">V1477_017912</name>
</gene>
<dbReference type="GO" id="GO:0004788">
    <property type="term" value="F:thiamine diphosphokinase activity"/>
    <property type="evidence" value="ECO:0007669"/>
    <property type="project" value="UniProtKB-ARBA"/>
</dbReference>
<keyword evidence="14" id="KW-1133">Transmembrane helix</keyword>
<dbReference type="NCBIfam" id="TIGR01378">
    <property type="entry name" value="thi_PPkinase"/>
    <property type="match status" value="1"/>
</dbReference>
<dbReference type="SUPFAM" id="SSF63999">
    <property type="entry name" value="Thiamin pyrophosphokinase, catalytic domain"/>
    <property type="match status" value="1"/>
</dbReference>
<dbReference type="Pfam" id="PF04265">
    <property type="entry name" value="TPK_B1_binding"/>
    <property type="match status" value="1"/>
</dbReference>
<accession>A0ABD2AZQ1</accession>
<comment type="function">
    <text evidence="10">Catalyzes the phosphorylation of thiamine to thiamine pyrophosphate (TPP) utilizing UTP and therefore links the biosynthesis of TPP to pyrimidines metabolism. By producing thiamine pyrophosphate, a cofactor of the mitochondrial pyruvate dehydrogenase indirectly regulates pyruvate oxidation and lipogenesis. Although it can also catalyze thiamine phosphorylation using ATP and CTP in vitro, it does so with significantly lower efficiency and without physiological relevance evidence.</text>
</comment>
<evidence type="ECO:0000259" key="15">
    <source>
        <dbReference type="SMART" id="SM00983"/>
    </source>
</evidence>
<proteinExistence type="inferred from homology"/>
<protein>
    <recommendedName>
        <fullName evidence="11">Thiamine pyrophosphokinase 1</fullName>
    </recommendedName>
    <alternativeName>
        <fullName evidence="12">Thiamin pyrophosphokinase 1</fullName>
    </alternativeName>
</protein>
<evidence type="ECO:0000256" key="12">
    <source>
        <dbReference type="ARBA" id="ARBA00076797"/>
    </source>
</evidence>
<evidence type="ECO:0000256" key="6">
    <source>
        <dbReference type="ARBA" id="ARBA00022777"/>
    </source>
</evidence>
<evidence type="ECO:0000256" key="5">
    <source>
        <dbReference type="ARBA" id="ARBA00022741"/>
    </source>
</evidence>
<comment type="catalytic activity">
    <reaction evidence="9">
        <text>thiamine + UTP = thiamine diphosphate + UMP + H(+)</text>
        <dbReference type="Rhea" id="RHEA:79423"/>
        <dbReference type="ChEBI" id="CHEBI:15378"/>
        <dbReference type="ChEBI" id="CHEBI:18385"/>
        <dbReference type="ChEBI" id="CHEBI:46398"/>
        <dbReference type="ChEBI" id="CHEBI:57865"/>
        <dbReference type="ChEBI" id="CHEBI:58937"/>
    </reaction>
    <physiologicalReaction direction="left-to-right" evidence="9">
        <dbReference type="Rhea" id="RHEA:79424"/>
    </physiologicalReaction>
</comment>
<comment type="caution">
    <text evidence="16">The sequence shown here is derived from an EMBL/GenBank/DDBJ whole genome shotgun (WGS) entry which is preliminary data.</text>
</comment>
<dbReference type="InterPro" id="IPR002172">
    <property type="entry name" value="LDrepeatLR_classA_rpt"/>
</dbReference>
<evidence type="ECO:0000256" key="14">
    <source>
        <dbReference type="SAM" id="Phobius"/>
    </source>
</evidence>
<keyword evidence="14" id="KW-0472">Membrane</keyword>
<dbReference type="GO" id="GO:0009229">
    <property type="term" value="P:thiamine diphosphate biosynthetic process"/>
    <property type="evidence" value="ECO:0007669"/>
    <property type="project" value="UniProtKB-ARBA"/>
</dbReference>
<evidence type="ECO:0000256" key="11">
    <source>
        <dbReference type="ARBA" id="ARBA00074758"/>
    </source>
</evidence>
<dbReference type="InterPro" id="IPR007373">
    <property type="entry name" value="Thiamin_PyroPKinase_B1-bd"/>
</dbReference>
<dbReference type="CDD" id="cd00112">
    <property type="entry name" value="LDLa"/>
    <property type="match status" value="1"/>
</dbReference>
<comment type="subunit">
    <text evidence="3">Homodimer.</text>
</comment>
<comment type="pathway">
    <text evidence="1">Cofactor biosynthesis; thiamine diphosphate biosynthesis; thiamine diphosphate from thiamine: step 1/1.</text>
</comment>
<dbReference type="FunFam" id="2.60.120.320:FF:000002">
    <property type="entry name" value="Thiamine pyrophosphokinase"/>
    <property type="match status" value="1"/>
</dbReference>
<evidence type="ECO:0000256" key="3">
    <source>
        <dbReference type="ARBA" id="ARBA00011738"/>
    </source>
</evidence>
<dbReference type="GO" id="GO:0005524">
    <property type="term" value="F:ATP binding"/>
    <property type="evidence" value="ECO:0007669"/>
    <property type="project" value="UniProtKB-KW"/>
</dbReference>
<name>A0ABD2AZQ1_VESMC</name>
<keyword evidence="17" id="KW-1185">Reference proteome</keyword>
<sequence length="622" mass="71521">MKSETLCKRRFSRAKSKYILFIVFFTGIIFFIHQISYLKELNSEIVGKLITGSVRTSNYIVAGKVRSKWNEPKYSKLIRDKNGRTVSLRGTRNEDITKYLPNARDKFVCFSSKREIDFIQINDDYCDCPLDGSDEPGTNACNNGTFYCEGSSLKFKEKIPSYKVNDGYCDCCDGSDEWAEILLLYIANESKGITYRQTNCTYKYCIIDLNYVSLIILSILKCIIILRGLFSKCTIRCIGTFKLCSRSRVEKHLEFDMVSHKDNLLVCIESAYPVLYLIYRKYKLTVRMQHELEIEKNVWDPLNIFHITGDYKYAVIILNSPICLKHNLMLQLWEKAQVTITVDGGTHRWLNYLKEHGIDVLNGSYSKYVPTFISGDMDSSSPYTIHRLQDIGSKIIITPDQMFTDYTKALMQLDLYIKKENINLHGIFVIVENSGRFDHLLGNINTLYKADKIIQNIQIIQVASDSLTWLLKPGFHRIKIPDILLQENNWCGLLPIGAPVNQITTTGLKWNLDNTSMQFGGLVSTSNTYDKYPEVTINTDISLIWTMGIEPLMNTINDMENLSMNFLNILEKININPKENDSSDSDIIQPTRKRRNLVDNDSDENGVEELLQSLSTVKNYKE</sequence>
<keyword evidence="6" id="KW-0418">Kinase</keyword>
<evidence type="ECO:0000256" key="9">
    <source>
        <dbReference type="ARBA" id="ARBA00050898"/>
    </source>
</evidence>
<evidence type="ECO:0000256" key="1">
    <source>
        <dbReference type="ARBA" id="ARBA00005078"/>
    </source>
</evidence>
<dbReference type="InterPro" id="IPR006282">
    <property type="entry name" value="Thi_PPkinase"/>
</dbReference>
<dbReference type="GO" id="GO:0005829">
    <property type="term" value="C:cytosol"/>
    <property type="evidence" value="ECO:0007669"/>
    <property type="project" value="UniProtKB-ARBA"/>
</dbReference>
<feature type="region of interest" description="Disordered" evidence="13">
    <location>
        <begin position="579"/>
        <end position="605"/>
    </location>
</feature>
<evidence type="ECO:0000313" key="16">
    <source>
        <dbReference type="EMBL" id="KAL2726098.1"/>
    </source>
</evidence>